<evidence type="ECO:0000313" key="2">
    <source>
        <dbReference type="Proteomes" id="UP000238392"/>
    </source>
</evidence>
<keyword evidence="2" id="KW-1185">Reference proteome</keyword>
<reference evidence="1 2" key="1">
    <citation type="submission" date="2018-03" db="EMBL/GenBank/DDBJ databases">
        <title>Genomic Encyclopedia of Archaeal and Bacterial Type Strains, Phase II (KMG-II): from individual species to whole genera.</title>
        <authorList>
            <person name="Goeker M."/>
        </authorList>
    </citation>
    <scope>NUCLEOTIDE SEQUENCE [LARGE SCALE GENOMIC DNA]</scope>
    <source>
        <strain evidence="1 2">DSM 100212</strain>
    </source>
</reference>
<dbReference type="InterPro" id="IPR027417">
    <property type="entry name" value="P-loop_NTPase"/>
</dbReference>
<dbReference type="RefSeq" id="WP_106264584.1">
    <property type="nucleotide sequence ID" value="NZ_PVTQ01000006.1"/>
</dbReference>
<dbReference type="SUPFAM" id="SSF52540">
    <property type="entry name" value="P-loop containing nucleoside triphosphate hydrolases"/>
    <property type="match status" value="1"/>
</dbReference>
<dbReference type="Gene3D" id="3.40.50.300">
    <property type="entry name" value="P-loop containing nucleotide triphosphate hydrolases"/>
    <property type="match status" value="1"/>
</dbReference>
<comment type="caution">
    <text evidence="1">The sequence shown here is derived from an EMBL/GenBank/DDBJ whole genome shotgun (WGS) entry which is preliminary data.</text>
</comment>
<sequence length="211" mass="23319">MNRTVSFDDLVTEAKALLAQEGRRFMALAGAPGSGKSTTVEHLAEALAAEYPGQVAILPMDGFHYDDGVLHQMGRRPWKGAPDTFDVGGLRMTLNRLADPAEGAVAVPVFDRDLEISRGSARIIPAGVKLILVEGNYILLDQAPWDGLRPCFDTTVLIDVPEDELRRRLRARWVHFGLNEEEIAHKLDGNDLPNGHVVMQHSRADLTYQQE</sequence>
<dbReference type="EMBL" id="PVTQ01000006">
    <property type="protein sequence ID" value="PRY89459.1"/>
    <property type="molecule type" value="Genomic_DNA"/>
</dbReference>
<accession>A0A2T0WRY3</accession>
<name>A0A2T0WRY3_9RHOB</name>
<dbReference type="Proteomes" id="UP000238392">
    <property type="component" value="Unassembled WGS sequence"/>
</dbReference>
<organism evidence="1 2">
    <name type="scientific">Donghicola tyrosinivorans</name>
    <dbReference type="NCBI Taxonomy" id="1652492"/>
    <lineage>
        <taxon>Bacteria</taxon>
        <taxon>Pseudomonadati</taxon>
        <taxon>Pseudomonadota</taxon>
        <taxon>Alphaproteobacteria</taxon>
        <taxon>Rhodobacterales</taxon>
        <taxon>Roseobacteraceae</taxon>
        <taxon>Donghicola</taxon>
    </lineage>
</organism>
<proteinExistence type="predicted"/>
<gene>
    <name evidence="1" type="ORF">CLV74_106161</name>
</gene>
<dbReference type="PANTHER" id="PTHR10285">
    <property type="entry name" value="URIDINE KINASE"/>
    <property type="match status" value="1"/>
</dbReference>
<dbReference type="AlphaFoldDB" id="A0A2T0WRY3"/>
<evidence type="ECO:0000313" key="1">
    <source>
        <dbReference type="EMBL" id="PRY89459.1"/>
    </source>
</evidence>
<evidence type="ECO:0008006" key="3">
    <source>
        <dbReference type="Google" id="ProtNLM"/>
    </source>
</evidence>
<dbReference type="OrthoDB" id="1550976at2"/>
<protein>
    <recommendedName>
        <fullName evidence="3">Pantothenate kinase</fullName>
    </recommendedName>
</protein>